<evidence type="ECO:0000313" key="3">
    <source>
        <dbReference type="Proteomes" id="UP000342300"/>
    </source>
</evidence>
<dbReference type="EMBL" id="PDHS01000163">
    <property type="protein sequence ID" value="MQM30410.1"/>
    <property type="molecule type" value="Genomic_DNA"/>
</dbReference>
<dbReference type="Pfam" id="PF06983">
    <property type="entry name" value="3-dmu-9_3-mt"/>
    <property type="match status" value="1"/>
</dbReference>
<dbReference type="PANTHER" id="PTHR33990:SF1">
    <property type="entry name" value="PROTEIN YJDN"/>
    <property type="match status" value="1"/>
</dbReference>
<sequence>MIQTYLMFEGRCEEAIEFYKQALGAEVQMLMRYKDSPEPPPGCDSPQNGEKVMHAELRVGDTLLMASDGRCSGSPAFQGFSLSIPATDLAEAEQYFAALADGGQVIMPLAKTFWSPAFGMLTDRFGVPWMVNVLA</sequence>
<dbReference type="CDD" id="cd06588">
    <property type="entry name" value="PhnB_like"/>
    <property type="match status" value="1"/>
</dbReference>
<dbReference type="SUPFAM" id="SSF54593">
    <property type="entry name" value="Glyoxalase/Bleomycin resistance protein/Dihydroxybiphenyl dioxygenase"/>
    <property type="match status" value="1"/>
</dbReference>
<feature type="domain" description="PhnB-like" evidence="1">
    <location>
        <begin position="2"/>
        <end position="131"/>
    </location>
</feature>
<comment type="caution">
    <text evidence="2">The sequence shown here is derived from an EMBL/GenBank/DDBJ whole genome shotgun (WGS) entry which is preliminary data.</text>
</comment>
<organism evidence="2 3">
    <name type="scientific">Candidatus Accumulibacter phosphatis</name>
    <dbReference type="NCBI Taxonomy" id="327160"/>
    <lineage>
        <taxon>Bacteria</taxon>
        <taxon>Pseudomonadati</taxon>
        <taxon>Pseudomonadota</taxon>
        <taxon>Betaproteobacteria</taxon>
        <taxon>Candidatus Accumulibacter</taxon>
    </lineage>
</organism>
<evidence type="ECO:0000259" key="1">
    <source>
        <dbReference type="Pfam" id="PF06983"/>
    </source>
</evidence>
<dbReference type="AlphaFoldDB" id="A0A6A7RTI4"/>
<dbReference type="InterPro" id="IPR029068">
    <property type="entry name" value="Glyas_Bleomycin-R_OHBP_Dase"/>
</dbReference>
<evidence type="ECO:0000313" key="2">
    <source>
        <dbReference type="EMBL" id="MQM30410.1"/>
    </source>
</evidence>
<dbReference type="Gene3D" id="3.10.180.10">
    <property type="entry name" value="2,3-Dihydroxybiphenyl 1,2-Dioxygenase, domain 1"/>
    <property type="match status" value="1"/>
</dbReference>
<name>A0A6A7RTI4_9PROT</name>
<gene>
    <name evidence="2" type="ORF">CRU78_07655</name>
</gene>
<dbReference type="PANTHER" id="PTHR33990">
    <property type="entry name" value="PROTEIN YJDN-RELATED"/>
    <property type="match status" value="1"/>
</dbReference>
<reference evidence="2 3" key="1">
    <citation type="submission" date="2017-09" db="EMBL/GenBank/DDBJ databases">
        <title>Metagenomic Analysis Reveals Denitrifying Candidatus Accumulibacter and Flanking Population as a Source of N2O.</title>
        <authorList>
            <person name="Gao H."/>
            <person name="Mao Y."/>
            <person name="Zhao X."/>
            <person name="Liu W.-T."/>
            <person name="Zhang T."/>
            <person name="Wells G."/>
        </authorList>
    </citation>
    <scope>NUCLEOTIDE SEQUENCE [LARGE SCALE GENOMIC DNA]</scope>
    <source>
        <strain evidence="2">CANDO_2_IC</strain>
    </source>
</reference>
<protein>
    <recommendedName>
        <fullName evidence="1">PhnB-like domain-containing protein</fullName>
    </recommendedName>
</protein>
<proteinExistence type="predicted"/>
<dbReference type="InterPro" id="IPR028973">
    <property type="entry name" value="PhnB-like"/>
</dbReference>
<accession>A0A6A7RTI4</accession>
<dbReference type="Proteomes" id="UP000342300">
    <property type="component" value="Unassembled WGS sequence"/>
</dbReference>